<accession>U5S730</accession>
<gene>
    <name evidence="3" type="ORF">Q783_00385</name>
</gene>
<dbReference type="InterPro" id="IPR040491">
    <property type="entry name" value="DUF5626"/>
</dbReference>
<dbReference type="Proteomes" id="UP000017469">
    <property type="component" value="Chromosome"/>
</dbReference>
<dbReference type="PATRIC" id="fig|1266845.5.peg.72"/>
<evidence type="ECO:0000313" key="3">
    <source>
        <dbReference type="EMBL" id="AGY80846.1"/>
    </source>
</evidence>
<keyword evidence="1" id="KW-0732">Signal</keyword>
<dbReference type="eggNOG" id="ENOG5034586">
    <property type="taxonomic scope" value="Bacteria"/>
</dbReference>
<evidence type="ECO:0000313" key="4">
    <source>
        <dbReference type="Proteomes" id="UP000017469"/>
    </source>
</evidence>
<proteinExistence type="predicted"/>
<feature type="chain" id="PRO_5004664248" description="DUF5626 domain-containing protein" evidence="1">
    <location>
        <begin position="25"/>
        <end position="160"/>
    </location>
</feature>
<dbReference type="EMBL" id="CP006812">
    <property type="protein sequence ID" value="AGY80846.1"/>
    <property type="molecule type" value="Genomic_DNA"/>
</dbReference>
<feature type="signal peptide" evidence="1">
    <location>
        <begin position="1"/>
        <end position="24"/>
    </location>
</feature>
<dbReference type="AlphaFoldDB" id="U5S730"/>
<reference evidence="3 4" key="1">
    <citation type="journal article" date="2013" name="Genome Announc.">
        <title>Complete Genome Sequence of Carnobacterium gilichinskyi Strain WN1359T (DSM 27470T).</title>
        <authorList>
            <person name="Leonard M.T."/>
            <person name="Panayotova N."/>
            <person name="Farmerie W.G."/>
            <person name="Triplett E.W."/>
            <person name="Nicholson W.L."/>
        </authorList>
    </citation>
    <scope>NUCLEOTIDE SEQUENCE [LARGE SCALE GENOMIC DNA]</scope>
    <source>
        <strain evidence="3 4">WN1359</strain>
    </source>
</reference>
<protein>
    <recommendedName>
        <fullName evidence="2">DUF5626 domain-containing protein</fullName>
    </recommendedName>
</protein>
<sequence>MKKLIFLLSSLAFFSFFTATKVQAEESFPSPESSVFYDLNQGGLQQFEVENDLGETYTITIEEEPQFFIMASAVKSGTYKITKEKALQWKASYKIDVSNNKITRAHSASATAFTGSFKSLLLKVDSSTQATYYLKRTILLAESSINLRAKLAGSSISITY</sequence>
<dbReference type="KEGG" id="caw:Q783_00385"/>
<feature type="domain" description="DUF5626" evidence="2">
    <location>
        <begin position="38"/>
        <end position="157"/>
    </location>
</feature>
<dbReference type="RefSeq" id="WP_023176580.1">
    <property type="nucleotide sequence ID" value="NC_022606.1"/>
</dbReference>
<dbReference type="Pfam" id="PF18540">
    <property type="entry name" value="DUF5626"/>
    <property type="match status" value="1"/>
</dbReference>
<name>U5S730_9LACT</name>
<dbReference type="HOGENOM" id="CLU_140212_0_0_9"/>
<evidence type="ECO:0000259" key="2">
    <source>
        <dbReference type="Pfam" id="PF18540"/>
    </source>
</evidence>
<dbReference type="Gene3D" id="2.60.40.3860">
    <property type="match status" value="1"/>
</dbReference>
<evidence type="ECO:0000256" key="1">
    <source>
        <dbReference type="SAM" id="SignalP"/>
    </source>
</evidence>
<organism evidence="3 4">
    <name type="scientific">Carnobacterium inhibens subsp. gilichinskyi</name>
    <dbReference type="NCBI Taxonomy" id="1266845"/>
    <lineage>
        <taxon>Bacteria</taxon>
        <taxon>Bacillati</taxon>
        <taxon>Bacillota</taxon>
        <taxon>Bacilli</taxon>
        <taxon>Lactobacillales</taxon>
        <taxon>Carnobacteriaceae</taxon>
        <taxon>Carnobacterium</taxon>
    </lineage>
</organism>